<gene>
    <name evidence="5" type="ORF">HNY73_011919</name>
</gene>
<accession>A0A8T0EUU8</accession>
<evidence type="ECO:0000256" key="2">
    <source>
        <dbReference type="ARBA" id="ARBA00022729"/>
    </source>
</evidence>
<dbReference type="InterPro" id="IPR032675">
    <property type="entry name" value="LRR_dom_sf"/>
</dbReference>
<evidence type="ECO:0000313" key="5">
    <source>
        <dbReference type="EMBL" id="KAF8781531.1"/>
    </source>
</evidence>
<feature type="signal peptide" evidence="4">
    <location>
        <begin position="1"/>
        <end position="17"/>
    </location>
</feature>
<feature type="chain" id="PRO_5035716163" evidence="4">
    <location>
        <begin position="18"/>
        <end position="277"/>
    </location>
</feature>
<organism evidence="5 6">
    <name type="scientific">Argiope bruennichi</name>
    <name type="common">Wasp spider</name>
    <name type="synonym">Aranea bruennichi</name>
    <dbReference type="NCBI Taxonomy" id="94029"/>
    <lineage>
        <taxon>Eukaryota</taxon>
        <taxon>Metazoa</taxon>
        <taxon>Ecdysozoa</taxon>
        <taxon>Arthropoda</taxon>
        <taxon>Chelicerata</taxon>
        <taxon>Arachnida</taxon>
        <taxon>Araneae</taxon>
        <taxon>Araneomorphae</taxon>
        <taxon>Entelegynae</taxon>
        <taxon>Araneoidea</taxon>
        <taxon>Araneidae</taxon>
        <taxon>Argiope</taxon>
    </lineage>
</organism>
<reference evidence="5" key="2">
    <citation type="submission" date="2020-06" db="EMBL/GenBank/DDBJ databases">
        <authorList>
            <person name="Sheffer M."/>
        </authorList>
    </citation>
    <scope>NUCLEOTIDE SEQUENCE</scope>
</reference>
<dbReference type="PANTHER" id="PTHR24373:SF392">
    <property type="entry name" value="NEPHROCAN"/>
    <property type="match status" value="1"/>
</dbReference>
<protein>
    <submittedName>
        <fullName evidence="5">Peroxidasin like protein</fullName>
    </submittedName>
</protein>
<evidence type="ECO:0000256" key="3">
    <source>
        <dbReference type="ARBA" id="ARBA00022737"/>
    </source>
</evidence>
<proteinExistence type="predicted"/>
<dbReference type="InterPro" id="IPR003591">
    <property type="entry name" value="Leu-rich_rpt_typical-subtyp"/>
</dbReference>
<name>A0A8T0EUU8_ARGBR</name>
<keyword evidence="6" id="KW-1185">Reference proteome</keyword>
<dbReference type="SUPFAM" id="SSF52058">
    <property type="entry name" value="L domain-like"/>
    <property type="match status" value="1"/>
</dbReference>
<dbReference type="Gene3D" id="3.80.10.10">
    <property type="entry name" value="Ribonuclease Inhibitor"/>
    <property type="match status" value="1"/>
</dbReference>
<dbReference type="AlphaFoldDB" id="A0A8T0EUU8"/>
<sequence length="277" mass="32139">MLLAITLLACLIGASQGICPPDDWIEPYCTCQSHFGDAVMTCSNLYCPDELLKPLQMVSVKKYHIFSLQIENSSLLYIPHNAFKGGNFERIRFFRSEIMSLSDIDIAFEGLEETLDELRATEANFVTQWDWQQLRHHAFENLSALRILSLVDNNIEDITRNMLPNPAPELAFLDFSNNEIQTIQKNFFTNMPKLVHVSLTNNKLIVLPEDTYSWATAFEARPRWSNKFVFDCECEFPIIWIADVPMNLNRHMFIPISIGRTKSRQYRIQRIPMLIKK</sequence>
<dbReference type="PANTHER" id="PTHR24373">
    <property type="entry name" value="SLIT RELATED LEUCINE-RICH REPEAT NEURONAL PROTEIN"/>
    <property type="match status" value="1"/>
</dbReference>
<keyword evidence="2 4" id="KW-0732">Signal</keyword>
<evidence type="ECO:0000313" key="6">
    <source>
        <dbReference type="Proteomes" id="UP000807504"/>
    </source>
</evidence>
<dbReference type="InterPro" id="IPR050328">
    <property type="entry name" value="Dev_Immune_Receptor"/>
</dbReference>
<dbReference type="Proteomes" id="UP000807504">
    <property type="component" value="Unassembled WGS sequence"/>
</dbReference>
<comment type="caution">
    <text evidence="5">The sequence shown here is derived from an EMBL/GenBank/DDBJ whole genome shotgun (WGS) entry which is preliminary data.</text>
</comment>
<dbReference type="SMART" id="SM00369">
    <property type="entry name" value="LRR_TYP"/>
    <property type="match status" value="3"/>
</dbReference>
<reference evidence="5" key="1">
    <citation type="journal article" date="2020" name="bioRxiv">
        <title>Chromosome-level reference genome of the European wasp spider Argiope bruennichi: a resource for studies on range expansion and evolutionary adaptation.</title>
        <authorList>
            <person name="Sheffer M.M."/>
            <person name="Hoppe A."/>
            <person name="Krehenwinkel H."/>
            <person name="Uhl G."/>
            <person name="Kuss A.W."/>
            <person name="Jensen L."/>
            <person name="Jensen C."/>
            <person name="Gillespie R.G."/>
            <person name="Hoff K.J."/>
            <person name="Prost S."/>
        </authorList>
    </citation>
    <scope>NUCLEOTIDE SEQUENCE</scope>
</reference>
<dbReference type="EMBL" id="JABXBU010001863">
    <property type="protein sequence ID" value="KAF8781531.1"/>
    <property type="molecule type" value="Genomic_DNA"/>
</dbReference>
<keyword evidence="1" id="KW-0433">Leucine-rich repeat</keyword>
<evidence type="ECO:0000256" key="1">
    <source>
        <dbReference type="ARBA" id="ARBA00022614"/>
    </source>
</evidence>
<evidence type="ECO:0000256" key="4">
    <source>
        <dbReference type="SAM" id="SignalP"/>
    </source>
</evidence>
<keyword evidence="3" id="KW-0677">Repeat</keyword>